<feature type="repeat" description="PPR" evidence="3">
    <location>
        <begin position="157"/>
        <end position="191"/>
    </location>
</feature>
<reference evidence="7" key="2">
    <citation type="submission" date="2025-08" db="UniProtKB">
        <authorList>
            <consortium name="RefSeq"/>
        </authorList>
    </citation>
    <scope>IDENTIFICATION</scope>
    <source>
        <tissue evidence="7">Seedling</tissue>
    </source>
</reference>
<dbReference type="Pfam" id="PF01535">
    <property type="entry name" value="PPR"/>
    <property type="match status" value="5"/>
</dbReference>
<organism evidence="6 7">
    <name type="scientific">Ziziphus jujuba</name>
    <name type="common">Chinese jujube</name>
    <name type="synonym">Ziziphus sativa</name>
    <dbReference type="NCBI Taxonomy" id="326968"/>
    <lineage>
        <taxon>Eukaryota</taxon>
        <taxon>Viridiplantae</taxon>
        <taxon>Streptophyta</taxon>
        <taxon>Embryophyta</taxon>
        <taxon>Tracheophyta</taxon>
        <taxon>Spermatophyta</taxon>
        <taxon>Magnoliopsida</taxon>
        <taxon>eudicotyledons</taxon>
        <taxon>Gunneridae</taxon>
        <taxon>Pentapetalae</taxon>
        <taxon>rosids</taxon>
        <taxon>fabids</taxon>
        <taxon>Rosales</taxon>
        <taxon>Rhamnaceae</taxon>
        <taxon>Paliureae</taxon>
        <taxon>Ziziphus</taxon>
    </lineage>
</organism>
<dbReference type="InterPro" id="IPR032867">
    <property type="entry name" value="DYW_dom"/>
</dbReference>
<dbReference type="InterPro" id="IPR046849">
    <property type="entry name" value="E2_motif"/>
</dbReference>
<dbReference type="InterPro" id="IPR046848">
    <property type="entry name" value="E_motif"/>
</dbReference>
<feature type="repeat" description="PPR" evidence="3">
    <location>
        <begin position="498"/>
        <end position="533"/>
    </location>
</feature>
<feature type="chain" id="PRO_5046963568" evidence="4">
    <location>
        <begin position="17"/>
        <end position="770"/>
    </location>
</feature>
<feature type="repeat" description="PPR" evidence="3">
    <location>
        <begin position="261"/>
        <end position="295"/>
    </location>
</feature>
<dbReference type="GO" id="GO:0009451">
    <property type="term" value="P:RNA modification"/>
    <property type="evidence" value="ECO:0007669"/>
    <property type="project" value="InterPro"/>
</dbReference>
<evidence type="ECO:0000256" key="2">
    <source>
        <dbReference type="ARBA" id="ARBA00022737"/>
    </source>
</evidence>
<name>A0A6P4ADT9_ZIZJJ</name>
<accession>A0A6P4ADT9</accession>
<keyword evidence="4" id="KW-0732">Signal</keyword>
<dbReference type="Pfam" id="PF13041">
    <property type="entry name" value="PPR_2"/>
    <property type="match status" value="3"/>
</dbReference>
<dbReference type="PANTHER" id="PTHR47926:SF347">
    <property type="entry name" value="PENTATRICOPEPTIDE REPEAT-CONTAINING PROTEIN"/>
    <property type="match status" value="1"/>
</dbReference>
<evidence type="ECO:0000256" key="4">
    <source>
        <dbReference type="SAM" id="SignalP"/>
    </source>
</evidence>
<evidence type="ECO:0000313" key="7">
    <source>
        <dbReference type="RefSeq" id="XP_015883847.3"/>
    </source>
</evidence>
<feature type="repeat" description="PPR" evidence="3">
    <location>
        <begin position="463"/>
        <end position="497"/>
    </location>
</feature>
<proteinExistence type="inferred from homology"/>
<reference evidence="6" key="1">
    <citation type="submission" date="2025-05" db="UniProtKB">
        <authorList>
            <consortium name="RefSeq"/>
        </authorList>
    </citation>
    <scope>NUCLEOTIDE SEQUENCE [LARGE SCALE GENOMIC DNA]</scope>
</reference>
<sequence length="770" mass="86244">MVKILALLKFLIFARRKQVKRPTKNAYCDGTSYWRVRVSGEDIQHIPYMHMNLKRPLFLWNLMIRDSINHGLFSHTLQLYASMFHTGLHGNSFTFPLVFKACSNLTSIDFAIQLHSHVFRNGFHADLFVQTALIDMYSSCSRLGSSRKVFDEMPMRSLVSWNSIISAYSRAFRVNEAFLLLKEVWVLGLQPSSSTFVSILSGCCHPDNHSLFHCLSIHGCAIKLGLTNCEIPLANSLLNAYIHFGQMDRARFIFNNIEEKSLISWTTIIGGYFRVGNVDEAFSLFNQMRQTSLSLDSVLFVILVSGCAQEGNIILASSVHSLVLKAGSDDEEPINHLLVTMYANCGDLVSARKIFDMANDRSISLWTSMIGGYTHLGYPEEAFNLFRKLLSTATKPTGATLAIILSAYADLQSLSMGKEIEEYILMNGLGSDTRVQTSLIHMFCRCGAIKKARELFERVTNKDLVVWSSMINGYATHGMGEEALSLFHNMQSSGIKPDSVVYKSILTACSHSGLVADGMKYFHSMQKDFGIQPTSEHYACLVDLLGRAGQLNLAVRIIQEMPVEEQALAWGPLLSACRTYCNIELGELAAKKLLDLNPESASNCVLVANLYTSVGKWEKAATTRRLIKEEQLIKERGWSHIEINGCFHVFFAGDRSHPQSIGIYNKLEELNVKLREAGYGAQIEMVTHDLEKEEKEAALKVHSERLAVAFGLIATKAGTTLKIIKNLRTCGDCHSALKIISKVTNRLLIVRDGQRFHHFESGSCSCKDYW</sequence>
<dbReference type="Gene3D" id="1.25.40.10">
    <property type="entry name" value="Tetratricopeptide repeat domain"/>
    <property type="match status" value="3"/>
</dbReference>
<dbReference type="SUPFAM" id="SSF48452">
    <property type="entry name" value="TPR-like"/>
    <property type="match status" value="1"/>
</dbReference>
<dbReference type="InterPro" id="IPR011990">
    <property type="entry name" value="TPR-like_helical_dom_sf"/>
</dbReference>
<dbReference type="RefSeq" id="XP_015883847.3">
    <property type="nucleotide sequence ID" value="XM_016028361.4"/>
</dbReference>
<feature type="repeat" description="PPR" evidence="3">
    <location>
        <begin position="362"/>
        <end position="396"/>
    </location>
</feature>
<keyword evidence="6" id="KW-1185">Reference proteome</keyword>
<dbReference type="Pfam" id="PF20430">
    <property type="entry name" value="Eplus_motif"/>
    <property type="match status" value="1"/>
</dbReference>
<dbReference type="GO" id="GO:0008270">
    <property type="term" value="F:zinc ion binding"/>
    <property type="evidence" value="ECO:0007669"/>
    <property type="project" value="InterPro"/>
</dbReference>
<keyword evidence="2" id="KW-0677">Repeat</keyword>
<dbReference type="InterPro" id="IPR002885">
    <property type="entry name" value="PPR_rpt"/>
</dbReference>
<evidence type="ECO:0000256" key="1">
    <source>
        <dbReference type="ARBA" id="ARBA00006643"/>
    </source>
</evidence>
<dbReference type="GO" id="GO:0003723">
    <property type="term" value="F:RNA binding"/>
    <property type="evidence" value="ECO:0007669"/>
    <property type="project" value="InterPro"/>
</dbReference>
<evidence type="ECO:0000313" key="6">
    <source>
        <dbReference type="Proteomes" id="UP001652623"/>
    </source>
</evidence>
<dbReference type="GeneID" id="107419613"/>
<dbReference type="Pfam" id="PF20431">
    <property type="entry name" value="E_motif"/>
    <property type="match status" value="1"/>
</dbReference>
<dbReference type="InterPro" id="IPR046960">
    <property type="entry name" value="PPR_At4g14850-like_plant"/>
</dbReference>
<protein>
    <submittedName>
        <fullName evidence="7">Pentatricopeptide repeat-containing protein At4g21065-like</fullName>
    </submittedName>
</protein>
<dbReference type="Proteomes" id="UP001652623">
    <property type="component" value="Chromosome 2"/>
</dbReference>
<dbReference type="AlphaFoldDB" id="A0A6P4ADT9"/>
<dbReference type="Pfam" id="PF14432">
    <property type="entry name" value="DYW_deaminase"/>
    <property type="match status" value="1"/>
</dbReference>
<dbReference type="NCBIfam" id="TIGR00756">
    <property type="entry name" value="PPR"/>
    <property type="match status" value="4"/>
</dbReference>
<evidence type="ECO:0000259" key="5">
    <source>
        <dbReference type="Pfam" id="PF14432"/>
    </source>
</evidence>
<feature type="domain" description="DYW" evidence="5">
    <location>
        <begin position="678"/>
        <end position="770"/>
    </location>
</feature>
<evidence type="ECO:0000256" key="3">
    <source>
        <dbReference type="PROSITE-ProRule" id="PRU00708"/>
    </source>
</evidence>
<comment type="similarity">
    <text evidence="1">Belongs to the PPR family. PCMP-H subfamily.</text>
</comment>
<feature type="signal peptide" evidence="4">
    <location>
        <begin position="1"/>
        <end position="16"/>
    </location>
</feature>
<dbReference type="PANTHER" id="PTHR47926">
    <property type="entry name" value="PENTATRICOPEPTIDE REPEAT-CONTAINING PROTEIN"/>
    <property type="match status" value="1"/>
</dbReference>
<dbReference type="KEGG" id="zju:107419613"/>
<gene>
    <name evidence="7" type="primary">LOC107419613</name>
</gene>
<dbReference type="InParanoid" id="A0A6P4ADT9"/>
<dbReference type="PROSITE" id="PS51375">
    <property type="entry name" value="PPR"/>
    <property type="match status" value="5"/>
</dbReference>